<dbReference type="GO" id="GO:0016787">
    <property type="term" value="F:hydrolase activity"/>
    <property type="evidence" value="ECO:0007669"/>
    <property type="project" value="UniProtKB-KW"/>
</dbReference>
<keyword evidence="2 4" id="KW-0378">Hydrolase</keyword>
<accession>A0ABR7NQ79</accession>
<dbReference type="InterPro" id="IPR045254">
    <property type="entry name" value="Nit1/2_C-N_Hydrolase"/>
</dbReference>
<organism evidence="4 5">
    <name type="scientific">Enterocloster hominis</name>
    <name type="common">ex Liu et al. 2021</name>
    <dbReference type="NCBI Taxonomy" id="2763663"/>
    <lineage>
        <taxon>Bacteria</taxon>
        <taxon>Bacillati</taxon>
        <taxon>Bacillota</taxon>
        <taxon>Clostridia</taxon>
        <taxon>Lachnospirales</taxon>
        <taxon>Lachnospiraceae</taxon>
        <taxon>Enterocloster</taxon>
    </lineage>
</organism>
<dbReference type="InterPro" id="IPR001110">
    <property type="entry name" value="UPF0012_CS"/>
</dbReference>
<dbReference type="CDD" id="cd07572">
    <property type="entry name" value="nit"/>
    <property type="match status" value="1"/>
</dbReference>
<sequence>MKRKYKIAMVQMDTQNNKEKNLEDACAWIDEAAASGAELVCFPEVMNLIGKNTGPGGGREPIPGYSTGRLMEKAAEHGIYIHGGSITEEIPGEKRACNTSVLIGPDGRILAKYQKLHTFDITLADGRPFRESDRIRPGDAVVTAETELGCFGMSICYDVRFPELYRLLAIKGARVLFVPVSFTKETGEEHLEMLLRARAVENGCYVIAAAQTGVKPAYTAYGNSMLIDPWGKVLVRAGSETGVFYGEIDLDHADAVRRRMPSLESRRTDVYQVEEKRK</sequence>
<dbReference type="Gene3D" id="3.60.110.10">
    <property type="entry name" value="Carbon-nitrogen hydrolase"/>
    <property type="match status" value="1"/>
</dbReference>
<protein>
    <submittedName>
        <fullName evidence="4">Carbon-nitrogen hydrolase family protein</fullName>
    </submittedName>
</protein>
<dbReference type="InterPro" id="IPR003010">
    <property type="entry name" value="C-N_Hydrolase"/>
</dbReference>
<proteinExistence type="inferred from homology"/>
<dbReference type="PROSITE" id="PS01227">
    <property type="entry name" value="UPF0012"/>
    <property type="match status" value="1"/>
</dbReference>
<feature type="domain" description="CN hydrolase" evidence="3">
    <location>
        <begin position="5"/>
        <end position="250"/>
    </location>
</feature>
<keyword evidence="5" id="KW-1185">Reference proteome</keyword>
<reference evidence="4 5" key="1">
    <citation type="submission" date="2020-08" db="EMBL/GenBank/DDBJ databases">
        <title>Genome public.</title>
        <authorList>
            <person name="Liu C."/>
            <person name="Sun Q."/>
        </authorList>
    </citation>
    <scope>NUCLEOTIDE SEQUENCE [LARGE SCALE GENOMIC DNA]</scope>
    <source>
        <strain evidence="4 5">BX10</strain>
    </source>
</reference>
<dbReference type="Pfam" id="PF00795">
    <property type="entry name" value="CN_hydrolase"/>
    <property type="match status" value="1"/>
</dbReference>
<evidence type="ECO:0000259" key="3">
    <source>
        <dbReference type="PROSITE" id="PS50263"/>
    </source>
</evidence>
<name>A0ABR7NQ79_9FIRM</name>
<evidence type="ECO:0000256" key="1">
    <source>
        <dbReference type="ARBA" id="ARBA00010613"/>
    </source>
</evidence>
<dbReference type="PANTHER" id="PTHR23088">
    <property type="entry name" value="NITRILASE-RELATED"/>
    <property type="match status" value="1"/>
</dbReference>
<evidence type="ECO:0000256" key="2">
    <source>
        <dbReference type="ARBA" id="ARBA00022801"/>
    </source>
</evidence>
<dbReference type="RefSeq" id="WP_215653466.1">
    <property type="nucleotide sequence ID" value="NZ_JACRTJ010000008.1"/>
</dbReference>
<dbReference type="SUPFAM" id="SSF56317">
    <property type="entry name" value="Carbon-nitrogen hydrolase"/>
    <property type="match status" value="1"/>
</dbReference>
<evidence type="ECO:0000313" key="4">
    <source>
        <dbReference type="EMBL" id="MBC8598278.1"/>
    </source>
</evidence>
<comment type="similarity">
    <text evidence="1">Belongs to the carbon-nitrogen hydrolase superfamily. NIT1/NIT2 family.</text>
</comment>
<evidence type="ECO:0000313" key="5">
    <source>
        <dbReference type="Proteomes" id="UP000647491"/>
    </source>
</evidence>
<comment type="caution">
    <text evidence="4">The sequence shown here is derived from an EMBL/GenBank/DDBJ whole genome shotgun (WGS) entry which is preliminary data.</text>
</comment>
<dbReference type="PANTHER" id="PTHR23088:SF27">
    <property type="entry name" value="DEAMINATED GLUTATHIONE AMIDASE"/>
    <property type="match status" value="1"/>
</dbReference>
<gene>
    <name evidence="4" type="ORF">H8708_03385</name>
</gene>
<dbReference type="EMBL" id="JACRTJ010000008">
    <property type="protein sequence ID" value="MBC8598278.1"/>
    <property type="molecule type" value="Genomic_DNA"/>
</dbReference>
<dbReference type="Proteomes" id="UP000647491">
    <property type="component" value="Unassembled WGS sequence"/>
</dbReference>
<dbReference type="InterPro" id="IPR036526">
    <property type="entry name" value="C-N_Hydrolase_sf"/>
</dbReference>
<dbReference type="PROSITE" id="PS50263">
    <property type="entry name" value="CN_HYDROLASE"/>
    <property type="match status" value="1"/>
</dbReference>